<evidence type="ECO:0000313" key="1">
    <source>
        <dbReference type="EMBL" id="QKN85857.1"/>
    </source>
</evidence>
<sequence length="55" mass="6347">MGKKMGKKRRSKNKSRSCVPQTITFTWVDPAPVPTALLNLWLSYLKDEHCVETKQ</sequence>
<dbReference type="Proteomes" id="UP000515779">
    <property type="component" value="Segment"/>
</dbReference>
<proteinExistence type="predicted"/>
<evidence type="ECO:0000313" key="2">
    <source>
        <dbReference type="Proteomes" id="UP000515779"/>
    </source>
</evidence>
<gene>
    <name evidence="1" type="ORF">ACEC001_0195</name>
</gene>
<dbReference type="EMBL" id="MN445185">
    <property type="protein sequence ID" value="QKN85857.1"/>
    <property type="molecule type" value="Genomic_DNA"/>
</dbReference>
<accession>A0A7D4V512</accession>
<name>A0A7D4V512_9CAUD</name>
<organism evidence="1 2">
    <name type="scientific">Escherichia phage vB_EcoM_EC001</name>
    <dbReference type="NCBI Taxonomy" id="2739754"/>
    <lineage>
        <taxon>Viruses</taxon>
        <taxon>Duplodnaviria</taxon>
        <taxon>Heunggongvirae</taxon>
        <taxon>Uroviricota</taxon>
        <taxon>Caudoviricetes</taxon>
        <taxon>Chimalliviridae</taxon>
        <taxon>Seoulvirus</taxon>
        <taxon>Seoulvirus SPN3US</taxon>
    </lineage>
</organism>
<protein>
    <submittedName>
        <fullName evidence="1">Uncharacterized protein</fullName>
    </submittedName>
</protein>
<reference evidence="1 2" key="1">
    <citation type="submission" date="2019-09" db="EMBL/GenBank/DDBJ databases">
        <authorList>
            <person name="Lin J."/>
            <person name="Cucic S."/>
            <person name="Klem A."/>
            <person name="Kropinski A."/>
            <person name="Anany H."/>
        </authorList>
    </citation>
    <scope>NUCLEOTIDE SEQUENCE [LARGE SCALE GENOMIC DNA]</scope>
</reference>